<evidence type="ECO:0000256" key="3">
    <source>
        <dbReference type="ARBA" id="ARBA00022989"/>
    </source>
</evidence>
<comment type="caution">
    <text evidence="6">The sequence shown here is derived from an EMBL/GenBank/DDBJ whole genome shotgun (WGS) entry which is preliminary data.</text>
</comment>
<evidence type="ECO:0000256" key="1">
    <source>
        <dbReference type="ARBA" id="ARBA00004141"/>
    </source>
</evidence>
<protein>
    <submittedName>
        <fullName evidence="6">DoxX-like family protein</fullName>
    </submittedName>
</protein>
<evidence type="ECO:0000313" key="6">
    <source>
        <dbReference type="EMBL" id="EMY70253.1"/>
    </source>
</evidence>
<dbReference type="GO" id="GO:0016020">
    <property type="term" value="C:membrane"/>
    <property type="evidence" value="ECO:0007669"/>
    <property type="project" value="UniProtKB-SubCell"/>
</dbReference>
<dbReference type="Proteomes" id="UP000012227">
    <property type="component" value="Unassembled WGS sequence"/>
</dbReference>
<evidence type="ECO:0000256" key="5">
    <source>
        <dbReference type="SAM" id="Phobius"/>
    </source>
</evidence>
<dbReference type="AlphaFoldDB" id="N1W5I8"/>
<evidence type="ECO:0000313" key="7">
    <source>
        <dbReference type="Proteomes" id="UP000012227"/>
    </source>
</evidence>
<feature type="transmembrane region" description="Helical" evidence="5">
    <location>
        <begin position="95"/>
        <end position="115"/>
    </location>
</feature>
<keyword evidence="4 5" id="KW-0472">Membrane</keyword>
<proteinExistence type="predicted"/>
<keyword evidence="3 5" id="KW-1133">Transmembrane helix</keyword>
<dbReference type="Pfam" id="PF13564">
    <property type="entry name" value="DoxX_2"/>
    <property type="match status" value="1"/>
</dbReference>
<evidence type="ECO:0000256" key="4">
    <source>
        <dbReference type="ARBA" id="ARBA00023136"/>
    </source>
</evidence>
<comment type="subcellular location">
    <subcellularLocation>
        <location evidence="1">Membrane</location>
        <topology evidence="1">Multi-pass membrane protein</topology>
    </subcellularLocation>
</comment>
<name>N1W5I8_9LEPT</name>
<dbReference type="PIRSF" id="PIRSF030066">
    <property type="entry name" value="UCP030066"/>
    <property type="match status" value="1"/>
</dbReference>
<feature type="transmembrane region" description="Helical" evidence="5">
    <location>
        <begin position="47"/>
        <end position="65"/>
    </location>
</feature>
<dbReference type="InterPro" id="IPR032808">
    <property type="entry name" value="DoxX"/>
</dbReference>
<dbReference type="STRING" id="1218591.LEP1GSC199_3290"/>
<sequence>MNLFRIIYWVSTAMISLLMLFSAFSYFVNPEIAVGFKHLGFPDYFRVELGAAKLVGSFVILIPQIPQQFKEWAYAGFGITFISAAIAHSQSGDPVSMVIAPLVVFGILIVSYVFYHNTRQSSV</sequence>
<dbReference type="InterPro" id="IPR016944">
    <property type="entry name" value="UCP030066"/>
</dbReference>
<feature type="transmembrane region" description="Helical" evidence="5">
    <location>
        <begin position="72"/>
        <end position="89"/>
    </location>
</feature>
<feature type="transmembrane region" description="Helical" evidence="5">
    <location>
        <begin position="7"/>
        <end position="27"/>
    </location>
</feature>
<dbReference type="EMBL" id="AOGY02000038">
    <property type="protein sequence ID" value="EMY70253.1"/>
    <property type="molecule type" value="Genomic_DNA"/>
</dbReference>
<dbReference type="RefSeq" id="WP_002980265.1">
    <property type="nucleotide sequence ID" value="NZ_AOGY02000038.1"/>
</dbReference>
<gene>
    <name evidence="6" type="ORF">LEP1GSC199_3290</name>
</gene>
<evidence type="ECO:0000256" key="2">
    <source>
        <dbReference type="ARBA" id="ARBA00022692"/>
    </source>
</evidence>
<accession>N1W5I8</accession>
<reference evidence="6 7" key="1">
    <citation type="submission" date="2013-03" db="EMBL/GenBank/DDBJ databases">
        <authorList>
            <person name="Harkins D.M."/>
            <person name="Durkin A.S."/>
            <person name="Brinkac L.M."/>
            <person name="Haft D.H."/>
            <person name="Selengut J.D."/>
            <person name="Sanka R."/>
            <person name="DePew J."/>
            <person name="Purushe J."/>
            <person name="Galloway R.L."/>
            <person name="Vinetz J.M."/>
            <person name="Sutton G.G."/>
            <person name="Nierman W.C."/>
            <person name="Fouts D.E."/>
        </authorList>
    </citation>
    <scope>NUCLEOTIDE SEQUENCE [LARGE SCALE GENOMIC DNA]</scope>
    <source>
        <strain evidence="6 7">Waz Holland</strain>
    </source>
</reference>
<organism evidence="6 7">
    <name type="scientific">Leptospira vanthielii serovar Holland str. Waz Holland = ATCC 700522</name>
    <dbReference type="NCBI Taxonomy" id="1218591"/>
    <lineage>
        <taxon>Bacteria</taxon>
        <taxon>Pseudomonadati</taxon>
        <taxon>Spirochaetota</taxon>
        <taxon>Spirochaetia</taxon>
        <taxon>Leptospirales</taxon>
        <taxon>Leptospiraceae</taxon>
        <taxon>Leptospira</taxon>
    </lineage>
</organism>
<keyword evidence="2 5" id="KW-0812">Transmembrane</keyword>